<dbReference type="EMBL" id="JANHOG010000546">
    <property type="protein sequence ID" value="KAJ3553380.1"/>
    <property type="molecule type" value="Genomic_DNA"/>
</dbReference>
<organism evidence="1 2">
    <name type="scientific">Phlebia brevispora</name>
    <dbReference type="NCBI Taxonomy" id="194682"/>
    <lineage>
        <taxon>Eukaryota</taxon>
        <taxon>Fungi</taxon>
        <taxon>Dikarya</taxon>
        <taxon>Basidiomycota</taxon>
        <taxon>Agaricomycotina</taxon>
        <taxon>Agaricomycetes</taxon>
        <taxon>Polyporales</taxon>
        <taxon>Meruliaceae</taxon>
        <taxon>Phlebia</taxon>
    </lineage>
</organism>
<evidence type="ECO:0000313" key="1">
    <source>
        <dbReference type="EMBL" id="KAJ3553380.1"/>
    </source>
</evidence>
<name>A0ACC1T547_9APHY</name>
<reference evidence="1" key="1">
    <citation type="submission" date="2022-07" db="EMBL/GenBank/DDBJ databases">
        <title>Genome Sequence of Phlebia brevispora.</title>
        <authorList>
            <person name="Buettner E."/>
        </authorList>
    </citation>
    <scope>NUCLEOTIDE SEQUENCE</scope>
    <source>
        <strain evidence="1">MPL23</strain>
    </source>
</reference>
<sequence length="305" mass="33141">MASTRRSSLSRLQIPAPRPLPTRPLPPLPEDVPMVVLGKVTTPESVYIPLNRRSRSTSLPSSPPSPVSLPSPASSAISSAPATTMSVSLATGSDAPTVATIPLIAQYNPPNGTSSTIPHSPAVTTLIEALSTSPPALSASRQSLRRQAQPLQIRAPRQQAPPVETSGSAPPVAAELGVSPTSGPLPDIANPSQLPVVVNVMWSRATGAYHARPPKPTRDICVGMKVVIIDDTEECVSRGRVRDACYDNHLQWSEIQFVVYDDIKREDFTFHVRKNWASRWVWHMLWKFLVLYLSDCERNKSPTAR</sequence>
<keyword evidence="2" id="KW-1185">Reference proteome</keyword>
<protein>
    <submittedName>
        <fullName evidence="1">Uncharacterized protein</fullName>
    </submittedName>
</protein>
<dbReference type="Proteomes" id="UP001148662">
    <property type="component" value="Unassembled WGS sequence"/>
</dbReference>
<accession>A0ACC1T547</accession>
<proteinExistence type="predicted"/>
<comment type="caution">
    <text evidence="1">The sequence shown here is derived from an EMBL/GenBank/DDBJ whole genome shotgun (WGS) entry which is preliminary data.</text>
</comment>
<gene>
    <name evidence="1" type="ORF">NM688_g3641</name>
</gene>
<evidence type="ECO:0000313" key="2">
    <source>
        <dbReference type="Proteomes" id="UP001148662"/>
    </source>
</evidence>